<dbReference type="GO" id="GO:0055085">
    <property type="term" value="P:transmembrane transport"/>
    <property type="evidence" value="ECO:0007669"/>
    <property type="project" value="InterPro"/>
</dbReference>
<feature type="transmembrane region" description="Helical" evidence="8">
    <location>
        <begin position="407"/>
        <end position="428"/>
    </location>
</feature>
<feature type="transmembrane region" description="Helical" evidence="8">
    <location>
        <begin position="131"/>
        <end position="154"/>
    </location>
</feature>
<keyword evidence="6 8" id="KW-1133">Transmembrane helix</keyword>
<dbReference type="PIRSF" id="PIRSF006060">
    <property type="entry name" value="AA_transporter"/>
    <property type="match status" value="1"/>
</dbReference>
<dbReference type="PANTHER" id="PTHR43495:SF5">
    <property type="entry name" value="GAMMA-AMINOBUTYRIC ACID PERMEASE"/>
    <property type="match status" value="1"/>
</dbReference>
<dbReference type="OrthoDB" id="5297508at2"/>
<evidence type="ECO:0000256" key="5">
    <source>
        <dbReference type="ARBA" id="ARBA00022970"/>
    </source>
</evidence>
<evidence type="ECO:0000256" key="4">
    <source>
        <dbReference type="ARBA" id="ARBA00022692"/>
    </source>
</evidence>
<gene>
    <name evidence="10" type="ORF">DZF91_38605</name>
</gene>
<evidence type="ECO:0000256" key="7">
    <source>
        <dbReference type="ARBA" id="ARBA00023136"/>
    </source>
</evidence>
<evidence type="ECO:0000313" key="11">
    <source>
        <dbReference type="Proteomes" id="UP000261811"/>
    </source>
</evidence>
<dbReference type="Gene3D" id="1.20.1740.10">
    <property type="entry name" value="Amino acid/polyamine transporter I"/>
    <property type="match status" value="1"/>
</dbReference>
<dbReference type="EMBL" id="QURH01001054">
    <property type="protein sequence ID" value="RFU36353.1"/>
    <property type="molecule type" value="Genomic_DNA"/>
</dbReference>
<dbReference type="GO" id="GO:0006865">
    <property type="term" value="P:amino acid transport"/>
    <property type="evidence" value="ECO:0007669"/>
    <property type="project" value="UniProtKB-KW"/>
</dbReference>
<dbReference type="PANTHER" id="PTHR43495">
    <property type="entry name" value="GABA PERMEASE"/>
    <property type="match status" value="1"/>
</dbReference>
<dbReference type="Pfam" id="PF00324">
    <property type="entry name" value="AA_permease"/>
    <property type="match status" value="1"/>
</dbReference>
<keyword evidence="4 8" id="KW-0812">Transmembrane</keyword>
<evidence type="ECO:0000256" key="6">
    <source>
        <dbReference type="ARBA" id="ARBA00022989"/>
    </source>
</evidence>
<accession>A0A372J8P5</accession>
<evidence type="ECO:0000259" key="9">
    <source>
        <dbReference type="Pfam" id="PF00324"/>
    </source>
</evidence>
<dbReference type="InterPro" id="IPR004841">
    <property type="entry name" value="AA-permease/SLC12A_dom"/>
</dbReference>
<feature type="transmembrane region" description="Helical" evidence="8">
    <location>
        <begin position="241"/>
        <end position="266"/>
    </location>
</feature>
<feature type="transmembrane region" description="Helical" evidence="8">
    <location>
        <begin position="50"/>
        <end position="69"/>
    </location>
</feature>
<feature type="transmembrane region" description="Helical" evidence="8">
    <location>
        <begin position="23"/>
        <end position="44"/>
    </location>
</feature>
<feature type="transmembrane region" description="Helical" evidence="8">
    <location>
        <begin position="434"/>
        <end position="451"/>
    </location>
</feature>
<dbReference type="Proteomes" id="UP000261811">
    <property type="component" value="Unassembled WGS sequence"/>
</dbReference>
<reference evidence="10 11" key="1">
    <citation type="submission" date="2018-08" db="EMBL/GenBank/DDBJ databases">
        <title>Actinomadura jelena sp. nov., a novel Actinomycete isolated from soil in Chad.</title>
        <authorList>
            <person name="Shi L."/>
        </authorList>
    </citation>
    <scope>NUCLEOTIDE SEQUENCE [LARGE SCALE GENOMIC DNA]</scope>
    <source>
        <strain evidence="10 11">NEAU-G17</strain>
    </source>
</reference>
<dbReference type="GO" id="GO:0016020">
    <property type="term" value="C:membrane"/>
    <property type="evidence" value="ECO:0007669"/>
    <property type="project" value="UniProtKB-SubCell"/>
</dbReference>
<sequence length="464" mass="48922">MTATENTEVTENGLKPGLRHRQVSMIAVGGVIGTGLFIGSGTGIHDTGPGIVLSYVLAGLLVVAVSRMLGEMAAASPDTGSFSSYADRAIGRWAGFGIGWLYWWAWVVTLAIEATAGALVVHHWLPNVPQWTFALLFMLVFTTVNIVSVANFGAFEYWFSMVKVTAILLFIGLGLLAILGLLPTTASPGLSNLTGPGGVFPHGPTAVITVIPAVVFAYGGTEIATIAAAEAHSPHRAVGRAIAQTVWRVVIFFVGSMAVVVVLLPWNSSGLRDSPYVAALDRIGVPGASRIMDVVVLVAVLSCLNSGIYTTSRMAYSLAERGDGPAILARTSHRGVPIAAVLVSVAFGFVAVFLNYLSPETVFIFLLNSGGSIQLFVWLVTAISQLRLRPHLEATHPGGLPVRMWGYPYLTWITITTMTAILVAMALAPDSRPKVVGSLALGVVIVIVALLRRPPGSAASEEVL</sequence>
<dbReference type="AlphaFoldDB" id="A0A372J8P5"/>
<name>A0A372J8P5_9ACTN</name>
<feature type="transmembrane region" description="Helical" evidence="8">
    <location>
        <begin position="166"/>
        <end position="186"/>
    </location>
</feature>
<dbReference type="PROSITE" id="PS00218">
    <property type="entry name" value="AMINO_ACID_PERMEASE_1"/>
    <property type="match status" value="1"/>
</dbReference>
<keyword evidence="11" id="KW-1185">Reference proteome</keyword>
<organism evidence="10 11">
    <name type="scientific">Actinomadura logoneensis</name>
    <dbReference type="NCBI Taxonomy" id="2293572"/>
    <lineage>
        <taxon>Bacteria</taxon>
        <taxon>Bacillati</taxon>
        <taxon>Actinomycetota</taxon>
        <taxon>Actinomycetes</taxon>
        <taxon>Streptosporangiales</taxon>
        <taxon>Thermomonosporaceae</taxon>
        <taxon>Actinomadura</taxon>
    </lineage>
</organism>
<proteinExistence type="inferred from homology"/>
<feature type="domain" description="Amino acid permease/ SLC12A" evidence="9">
    <location>
        <begin position="23"/>
        <end position="438"/>
    </location>
</feature>
<keyword evidence="7 8" id="KW-0472">Membrane</keyword>
<feature type="transmembrane region" description="Helical" evidence="8">
    <location>
        <begin position="101"/>
        <end position="125"/>
    </location>
</feature>
<keyword evidence="3" id="KW-0813">Transport</keyword>
<comment type="caution">
    <text evidence="10">The sequence shown here is derived from an EMBL/GenBank/DDBJ whole genome shotgun (WGS) entry which is preliminary data.</text>
</comment>
<dbReference type="InterPro" id="IPR004840">
    <property type="entry name" value="Amino_acid_permease_CS"/>
</dbReference>
<keyword evidence="5" id="KW-0029">Amino-acid transport</keyword>
<evidence type="ECO:0000256" key="3">
    <source>
        <dbReference type="ARBA" id="ARBA00022448"/>
    </source>
</evidence>
<feature type="transmembrane region" description="Helical" evidence="8">
    <location>
        <begin position="206"/>
        <end position="229"/>
    </location>
</feature>
<feature type="transmembrane region" description="Helical" evidence="8">
    <location>
        <begin position="363"/>
        <end position="386"/>
    </location>
</feature>
<comment type="subcellular location">
    <subcellularLocation>
        <location evidence="1">Membrane</location>
        <topology evidence="1">Multi-pass membrane protein</topology>
    </subcellularLocation>
</comment>
<evidence type="ECO:0000256" key="1">
    <source>
        <dbReference type="ARBA" id="ARBA00004141"/>
    </source>
</evidence>
<evidence type="ECO:0000256" key="2">
    <source>
        <dbReference type="ARBA" id="ARBA00008583"/>
    </source>
</evidence>
<comment type="similarity">
    <text evidence="2">Belongs to the amino acid-polyamine-organocation (APC) superfamily. Amino acid transporter (AAT) (TC 2.A.3.1) family.</text>
</comment>
<protein>
    <submittedName>
        <fullName evidence="10">Amino acid permease</fullName>
    </submittedName>
</protein>
<dbReference type="FunFam" id="1.20.1740.10:FF:000001">
    <property type="entry name" value="Amino acid permease"/>
    <property type="match status" value="1"/>
</dbReference>
<evidence type="ECO:0000313" key="10">
    <source>
        <dbReference type="EMBL" id="RFU36353.1"/>
    </source>
</evidence>
<evidence type="ECO:0000256" key="8">
    <source>
        <dbReference type="SAM" id="Phobius"/>
    </source>
</evidence>
<feature type="transmembrane region" description="Helical" evidence="8">
    <location>
        <begin position="336"/>
        <end position="357"/>
    </location>
</feature>